<dbReference type="SMART" id="SM00248">
    <property type="entry name" value="ANK"/>
    <property type="match status" value="6"/>
</dbReference>
<evidence type="ECO:0000256" key="1">
    <source>
        <dbReference type="ARBA" id="ARBA00022737"/>
    </source>
</evidence>
<dbReference type="PANTHER" id="PTHR46680:SF3">
    <property type="entry name" value="NF-KAPPA-B INHIBITOR CACTUS"/>
    <property type="match status" value="1"/>
</dbReference>
<reference evidence="4" key="1">
    <citation type="submission" date="2021-01" db="UniProtKB">
        <authorList>
            <consortium name="EnsemblMetazoa"/>
        </authorList>
    </citation>
    <scope>IDENTIFICATION</scope>
</reference>
<keyword evidence="1" id="KW-0677">Repeat</keyword>
<dbReference type="GO" id="GO:0051059">
    <property type="term" value="F:NF-kappaB binding"/>
    <property type="evidence" value="ECO:0007669"/>
    <property type="project" value="TreeGrafter"/>
</dbReference>
<dbReference type="Pfam" id="PF00023">
    <property type="entry name" value="Ank"/>
    <property type="match status" value="1"/>
</dbReference>
<dbReference type="GO" id="GO:0005829">
    <property type="term" value="C:cytosol"/>
    <property type="evidence" value="ECO:0007669"/>
    <property type="project" value="TreeGrafter"/>
</dbReference>
<organism evidence="4 5">
    <name type="scientific">Nasonia vitripennis</name>
    <name type="common">Parasitic wasp</name>
    <dbReference type="NCBI Taxonomy" id="7425"/>
    <lineage>
        <taxon>Eukaryota</taxon>
        <taxon>Metazoa</taxon>
        <taxon>Ecdysozoa</taxon>
        <taxon>Arthropoda</taxon>
        <taxon>Hexapoda</taxon>
        <taxon>Insecta</taxon>
        <taxon>Pterygota</taxon>
        <taxon>Neoptera</taxon>
        <taxon>Endopterygota</taxon>
        <taxon>Hymenoptera</taxon>
        <taxon>Apocrita</taxon>
        <taxon>Proctotrupomorpha</taxon>
        <taxon>Chalcidoidea</taxon>
        <taxon>Pteromalidae</taxon>
        <taxon>Pteromalinae</taxon>
        <taxon>Nasonia</taxon>
    </lineage>
</organism>
<dbReference type="RefSeq" id="XP_016840559.1">
    <property type="nucleotide sequence ID" value="XM_016985070.3"/>
</dbReference>
<accession>A0A7M7IQT3</accession>
<evidence type="ECO:0000313" key="4">
    <source>
        <dbReference type="EnsemblMetazoa" id="XP_016840559"/>
    </source>
</evidence>
<dbReference type="GeneID" id="103318081"/>
<dbReference type="Gene3D" id="1.25.40.20">
    <property type="entry name" value="Ankyrin repeat-containing domain"/>
    <property type="match status" value="1"/>
</dbReference>
<dbReference type="AlphaFoldDB" id="A0A7M7IQT3"/>
<feature type="repeat" description="ANK" evidence="3">
    <location>
        <begin position="137"/>
        <end position="169"/>
    </location>
</feature>
<name>A0A7M7IQT3_NASVI</name>
<dbReference type="EnsemblMetazoa" id="XM_016985070">
    <property type="protein sequence ID" value="XP_016840559"/>
    <property type="gene ID" value="LOC103318081"/>
</dbReference>
<dbReference type="GO" id="GO:0071356">
    <property type="term" value="P:cellular response to tumor necrosis factor"/>
    <property type="evidence" value="ECO:0007669"/>
    <property type="project" value="TreeGrafter"/>
</dbReference>
<dbReference type="InterPro" id="IPR002110">
    <property type="entry name" value="Ankyrin_rpt"/>
</dbReference>
<dbReference type="PANTHER" id="PTHR46680">
    <property type="entry name" value="NF-KAPPA-B INHIBITOR ALPHA"/>
    <property type="match status" value="1"/>
</dbReference>
<dbReference type="InterPro" id="IPR036770">
    <property type="entry name" value="Ankyrin_rpt-contain_sf"/>
</dbReference>
<evidence type="ECO:0000256" key="3">
    <source>
        <dbReference type="PROSITE-ProRule" id="PRU00023"/>
    </source>
</evidence>
<dbReference type="PROSITE" id="PS50088">
    <property type="entry name" value="ANK_REPEAT"/>
    <property type="match status" value="3"/>
</dbReference>
<dbReference type="InParanoid" id="A0A7M7IQT3"/>
<protein>
    <submittedName>
        <fullName evidence="4">Uncharacterized protein</fullName>
    </submittedName>
</protein>
<dbReference type="OrthoDB" id="194358at2759"/>
<dbReference type="InterPro" id="IPR051070">
    <property type="entry name" value="NF-kappa-B_inhibitor"/>
</dbReference>
<evidence type="ECO:0000313" key="5">
    <source>
        <dbReference type="Proteomes" id="UP000002358"/>
    </source>
</evidence>
<keyword evidence="2 3" id="KW-0040">ANK repeat</keyword>
<dbReference type="SMR" id="A0A7M7IQT3"/>
<dbReference type="Pfam" id="PF12796">
    <property type="entry name" value="Ank_2"/>
    <property type="match status" value="1"/>
</dbReference>
<proteinExistence type="predicted"/>
<keyword evidence="5" id="KW-1185">Reference proteome</keyword>
<dbReference type="PROSITE" id="PS50297">
    <property type="entry name" value="ANK_REP_REGION"/>
    <property type="match status" value="1"/>
</dbReference>
<dbReference type="SUPFAM" id="SSF48403">
    <property type="entry name" value="Ankyrin repeat"/>
    <property type="match status" value="1"/>
</dbReference>
<dbReference type="Proteomes" id="UP000002358">
    <property type="component" value="Chromosome 4"/>
</dbReference>
<dbReference type="KEGG" id="nvi:103318081"/>
<feature type="repeat" description="ANK" evidence="3">
    <location>
        <begin position="68"/>
        <end position="100"/>
    </location>
</feature>
<sequence length="277" mass="31481">MDLLKAIQASSSLEKVKEIIDSIGIPADSNYFDYECLNAAFETRQKDVAIFLLQKGCRVNRTMEVSTAVDTPLHHAVKQSDMELVHQLLNRKASITETNKDQNTPVHLTFMTRNDQMVDAMLLHVKHTNYANPKDKQGLIHMHIACMRNNVKVVQGFLENGNDIEHQINLDSYFMANYKPLHLAVVFMCLDVVKVLLTAGAKNNLYSNDKISPKNLAKHNFGNASIIEYLILGKDEKYLYCMPQRGLSNFHYVCMTNDSSLVKKFIENGVDLDRLCK</sequence>
<feature type="repeat" description="ANK" evidence="3">
    <location>
        <begin position="176"/>
        <end position="208"/>
    </location>
</feature>
<evidence type="ECO:0000256" key="2">
    <source>
        <dbReference type="ARBA" id="ARBA00023043"/>
    </source>
</evidence>